<reference evidence="2" key="1">
    <citation type="journal article" date="2023" name="Front. Plant Sci.">
        <title>Chromosomal-level genome assembly of Melastoma candidum provides insights into trichome evolution.</title>
        <authorList>
            <person name="Zhong Y."/>
            <person name="Wu W."/>
            <person name="Sun C."/>
            <person name="Zou P."/>
            <person name="Liu Y."/>
            <person name="Dai S."/>
            <person name="Zhou R."/>
        </authorList>
    </citation>
    <scope>NUCLEOTIDE SEQUENCE [LARGE SCALE GENOMIC DNA]</scope>
</reference>
<evidence type="ECO:0000313" key="1">
    <source>
        <dbReference type="EMBL" id="KAI4374335.1"/>
    </source>
</evidence>
<keyword evidence="2" id="KW-1185">Reference proteome</keyword>
<proteinExistence type="predicted"/>
<accession>A0ACB9R625</accession>
<gene>
    <name evidence="1" type="ORF">MLD38_012342</name>
</gene>
<dbReference type="EMBL" id="CM042883">
    <property type="protein sequence ID" value="KAI4374335.1"/>
    <property type="molecule type" value="Genomic_DNA"/>
</dbReference>
<sequence>MAVGELVSVYSQYDIEYAQIEREAVAAGTSDGVEERAGKLPNPWQAALVSTLAFAAGAAIPLLAVGFMRP</sequence>
<dbReference type="Proteomes" id="UP001057402">
    <property type="component" value="Chromosome 4"/>
</dbReference>
<evidence type="ECO:0000313" key="2">
    <source>
        <dbReference type="Proteomes" id="UP001057402"/>
    </source>
</evidence>
<protein>
    <submittedName>
        <fullName evidence="1">Uncharacterized protein</fullName>
    </submittedName>
</protein>
<organism evidence="1 2">
    <name type="scientific">Melastoma candidum</name>
    <dbReference type="NCBI Taxonomy" id="119954"/>
    <lineage>
        <taxon>Eukaryota</taxon>
        <taxon>Viridiplantae</taxon>
        <taxon>Streptophyta</taxon>
        <taxon>Embryophyta</taxon>
        <taxon>Tracheophyta</taxon>
        <taxon>Spermatophyta</taxon>
        <taxon>Magnoliopsida</taxon>
        <taxon>eudicotyledons</taxon>
        <taxon>Gunneridae</taxon>
        <taxon>Pentapetalae</taxon>
        <taxon>rosids</taxon>
        <taxon>malvids</taxon>
        <taxon>Myrtales</taxon>
        <taxon>Melastomataceae</taxon>
        <taxon>Melastomatoideae</taxon>
        <taxon>Melastomateae</taxon>
        <taxon>Melastoma</taxon>
    </lineage>
</organism>
<name>A0ACB9R625_9MYRT</name>
<comment type="caution">
    <text evidence="1">The sequence shown here is derived from an EMBL/GenBank/DDBJ whole genome shotgun (WGS) entry which is preliminary data.</text>
</comment>